<evidence type="ECO:0000256" key="1">
    <source>
        <dbReference type="ARBA" id="ARBA00001974"/>
    </source>
</evidence>
<dbReference type="Proteomes" id="UP000838100">
    <property type="component" value="Unassembled WGS sequence"/>
</dbReference>
<dbReference type="InterPro" id="IPR036188">
    <property type="entry name" value="FAD/NAD-bd_sf"/>
</dbReference>
<dbReference type="Gene3D" id="3.50.50.60">
    <property type="entry name" value="FAD/NAD(P)-binding domain"/>
    <property type="match status" value="2"/>
</dbReference>
<dbReference type="SUPFAM" id="SSF56425">
    <property type="entry name" value="Succinate dehydrogenase/fumarate reductase flavoprotein, catalytic domain"/>
    <property type="match status" value="1"/>
</dbReference>
<keyword evidence="2" id="KW-0285">Flavoprotein</keyword>
<name>A0ABN8EDN3_9GAMM</name>
<dbReference type="SUPFAM" id="SSF51905">
    <property type="entry name" value="FAD/NAD(P)-binding domain"/>
    <property type="match status" value="1"/>
</dbReference>
<reference evidence="6" key="1">
    <citation type="submission" date="2021-12" db="EMBL/GenBank/DDBJ databases">
        <authorList>
            <person name="Rodrigo-Torres L."/>
            <person name="Arahal R. D."/>
            <person name="Lucena T."/>
        </authorList>
    </citation>
    <scope>NUCLEOTIDE SEQUENCE</scope>
    <source>
        <strain evidence="6">CECT 8267</strain>
    </source>
</reference>
<dbReference type="InterPro" id="IPR027477">
    <property type="entry name" value="Succ_DH/fumarate_Rdtase_cat_sf"/>
</dbReference>
<protein>
    <submittedName>
        <fullName evidence="6">3-oxosteroid 1-dehydrogenase</fullName>
        <ecNumber evidence="6">1.3.99.4</ecNumber>
    </submittedName>
</protein>
<dbReference type="EC" id="1.3.99.4" evidence="6"/>
<keyword evidence="3" id="KW-0274">FAD</keyword>
<keyword evidence="7" id="KW-1185">Reference proteome</keyword>
<dbReference type="InterPro" id="IPR050315">
    <property type="entry name" value="FAD-oxidoreductase_2"/>
</dbReference>
<evidence type="ECO:0000256" key="2">
    <source>
        <dbReference type="ARBA" id="ARBA00022630"/>
    </source>
</evidence>
<dbReference type="PANTHER" id="PTHR43400:SF10">
    <property type="entry name" value="3-OXOSTEROID 1-DEHYDROGENASE"/>
    <property type="match status" value="1"/>
</dbReference>
<sequence>MSQQDWDYSVDVLIIGSGNGAMTTALCSHFNGITDVLLVEKADKFGGTSALSGGGIWVPNNRYAKEAGAEDSIADAKAYLTETIPDNIRRDDMIDVYLENAPKMVDLLHNNTQIRYDSLAKYPDYYSNAEGARNGHRSLEPTPFNVDAMEADLDDMLPGTICMFDRIHMSQQDAQILSNNSPGWRQLAFKKIFKHFTDIRWLLKHRRGREVACGVGGIAQLYIALKERDIPLWLNSPMTELIRDDHGKVVGAIVEKEGKPMRVQARRGLVLACGGFEHNQQMREQYLPSPTNTHWSAGTTSNTGDGINAGMAVGAQTSLMDNAWWCTTMHIPRVPYPFLSIVTKAQPGTIVVNKAGKRFSNESQNYMAFLKELFQQHSDDNPCAPCYMIFDSNFKKTYGAYPLMGPKWSIPKDYFSEGLVACGDTIEELAANAKLDVKTVCQTVSDFNGYAKTGKDLDFKRGDYAYDRYYGDPANKPNPCLGEIAKPPFYCLTLQAGDFGTQGGLTTNTDAQVLDQQGQAIGGLYATGNCSAAILPTYPGPGSTLGPAMTFGYLAAEHIAAAANSDTGNTEATIPQSA</sequence>
<dbReference type="GO" id="GO:0047571">
    <property type="term" value="F:3-oxosteroid 1-dehydrogenase activity"/>
    <property type="evidence" value="ECO:0007669"/>
    <property type="project" value="UniProtKB-EC"/>
</dbReference>
<evidence type="ECO:0000256" key="3">
    <source>
        <dbReference type="ARBA" id="ARBA00022827"/>
    </source>
</evidence>
<evidence type="ECO:0000313" key="6">
    <source>
        <dbReference type="EMBL" id="CAH0990576.1"/>
    </source>
</evidence>
<dbReference type="EMBL" id="CAKLPX010000001">
    <property type="protein sequence ID" value="CAH0990576.1"/>
    <property type="molecule type" value="Genomic_DNA"/>
</dbReference>
<comment type="caution">
    <text evidence="6">The sequence shown here is derived from an EMBL/GenBank/DDBJ whole genome shotgun (WGS) entry which is preliminary data.</text>
</comment>
<proteinExistence type="predicted"/>
<dbReference type="RefSeq" id="WP_237443258.1">
    <property type="nucleotide sequence ID" value="NZ_CAKLPX010000001.1"/>
</dbReference>
<evidence type="ECO:0000313" key="7">
    <source>
        <dbReference type="Proteomes" id="UP000838100"/>
    </source>
</evidence>
<keyword evidence="4 6" id="KW-0560">Oxidoreductase</keyword>
<organism evidence="6 7">
    <name type="scientific">Sinobacterium norvegicum</name>
    <dbReference type="NCBI Taxonomy" id="1641715"/>
    <lineage>
        <taxon>Bacteria</taxon>
        <taxon>Pseudomonadati</taxon>
        <taxon>Pseudomonadota</taxon>
        <taxon>Gammaproteobacteria</taxon>
        <taxon>Cellvibrionales</taxon>
        <taxon>Spongiibacteraceae</taxon>
        <taxon>Sinobacterium</taxon>
    </lineage>
</organism>
<gene>
    <name evidence="6" type="primary">kstD</name>
    <name evidence="6" type="ORF">SIN8267_00669</name>
</gene>
<dbReference type="InterPro" id="IPR003953">
    <property type="entry name" value="FAD-dep_OxRdtase_2_FAD-bd"/>
</dbReference>
<feature type="domain" description="FAD-dependent oxidoreductase 2 FAD-binding" evidence="5">
    <location>
        <begin position="11"/>
        <end position="545"/>
    </location>
</feature>
<dbReference type="PANTHER" id="PTHR43400">
    <property type="entry name" value="FUMARATE REDUCTASE"/>
    <property type="match status" value="1"/>
</dbReference>
<accession>A0ABN8EDN3</accession>
<dbReference type="Pfam" id="PF00890">
    <property type="entry name" value="FAD_binding_2"/>
    <property type="match status" value="1"/>
</dbReference>
<evidence type="ECO:0000256" key="4">
    <source>
        <dbReference type="ARBA" id="ARBA00023002"/>
    </source>
</evidence>
<comment type="cofactor">
    <cofactor evidence="1">
        <name>FAD</name>
        <dbReference type="ChEBI" id="CHEBI:57692"/>
    </cofactor>
</comment>
<evidence type="ECO:0000259" key="5">
    <source>
        <dbReference type="Pfam" id="PF00890"/>
    </source>
</evidence>